<name>A0AAD6V1F6_9AGAR</name>
<dbReference type="InterPro" id="IPR011992">
    <property type="entry name" value="EF-hand-dom_pair"/>
</dbReference>
<gene>
    <name evidence="2" type="ORF">GGX14DRAFT_677659</name>
</gene>
<sequence>MSSSTDSFFALPQYLQRRIDKAFDQCSSSEPKSDSGFFADSGGFLSEDIFQLPLSAVPSALQRLDLPPDDEQVLLVFKNAASGWKSSANRPDEIGDKTDLFVSRDDWRSVCAVLFEHHAEEYDESDGGVATDQPHAPSHDEDDEDDEYVEPDHLDSDSDEYIEDPSPSRRGTRRARSSSSSSVASFSTPRKLTARQRQTCLETYALFFPDASVTELPDQRIMIADIQRSSKLIGDKLKSEEIIEMLEEFSTSPDKSMSFADFGAMMLDFVAFDFTSSPLELWASCAIDSAGYPKRPRDTSSYFPFHNPQLQRGHTHGCSPVGSACFSCTPGFPDAAPALTCAMRLTRAVHNPRLLFAVVTHLDLTVSAFARHDGFRIDLVPLEVPSGTGRPQISPLRVASPSLLLAPDDLAISIPSLLHTGH</sequence>
<proteinExistence type="predicted"/>
<feature type="compositionally biased region" description="Low complexity" evidence="1">
    <location>
        <begin position="177"/>
        <end position="190"/>
    </location>
</feature>
<dbReference type="EMBL" id="JARJCW010000094">
    <property type="protein sequence ID" value="KAJ7194934.1"/>
    <property type="molecule type" value="Genomic_DNA"/>
</dbReference>
<dbReference type="AlphaFoldDB" id="A0AAD6V1F6"/>
<comment type="caution">
    <text evidence="2">The sequence shown here is derived from an EMBL/GenBank/DDBJ whole genome shotgun (WGS) entry which is preliminary data.</text>
</comment>
<organism evidence="2 3">
    <name type="scientific">Mycena pura</name>
    <dbReference type="NCBI Taxonomy" id="153505"/>
    <lineage>
        <taxon>Eukaryota</taxon>
        <taxon>Fungi</taxon>
        <taxon>Dikarya</taxon>
        <taxon>Basidiomycota</taxon>
        <taxon>Agaricomycotina</taxon>
        <taxon>Agaricomycetes</taxon>
        <taxon>Agaricomycetidae</taxon>
        <taxon>Agaricales</taxon>
        <taxon>Marasmiineae</taxon>
        <taxon>Mycenaceae</taxon>
        <taxon>Mycena</taxon>
    </lineage>
</organism>
<feature type="compositionally biased region" description="Acidic residues" evidence="1">
    <location>
        <begin position="140"/>
        <end position="149"/>
    </location>
</feature>
<reference evidence="2" key="1">
    <citation type="submission" date="2023-03" db="EMBL/GenBank/DDBJ databases">
        <title>Massive genome expansion in bonnet fungi (Mycena s.s.) driven by repeated elements and novel gene families across ecological guilds.</title>
        <authorList>
            <consortium name="Lawrence Berkeley National Laboratory"/>
            <person name="Harder C.B."/>
            <person name="Miyauchi S."/>
            <person name="Viragh M."/>
            <person name="Kuo A."/>
            <person name="Thoen E."/>
            <person name="Andreopoulos B."/>
            <person name="Lu D."/>
            <person name="Skrede I."/>
            <person name="Drula E."/>
            <person name="Henrissat B."/>
            <person name="Morin E."/>
            <person name="Kohler A."/>
            <person name="Barry K."/>
            <person name="LaButti K."/>
            <person name="Morin E."/>
            <person name="Salamov A."/>
            <person name="Lipzen A."/>
            <person name="Mereny Z."/>
            <person name="Hegedus B."/>
            <person name="Baldrian P."/>
            <person name="Stursova M."/>
            <person name="Weitz H."/>
            <person name="Taylor A."/>
            <person name="Grigoriev I.V."/>
            <person name="Nagy L.G."/>
            <person name="Martin F."/>
            <person name="Kauserud H."/>
        </authorList>
    </citation>
    <scope>NUCLEOTIDE SEQUENCE</scope>
    <source>
        <strain evidence="2">9144</strain>
    </source>
</reference>
<evidence type="ECO:0000256" key="1">
    <source>
        <dbReference type="SAM" id="MobiDB-lite"/>
    </source>
</evidence>
<evidence type="ECO:0000313" key="2">
    <source>
        <dbReference type="EMBL" id="KAJ7194934.1"/>
    </source>
</evidence>
<accession>A0AAD6V1F6</accession>
<protein>
    <submittedName>
        <fullName evidence="2">Uncharacterized protein</fullName>
    </submittedName>
</protein>
<keyword evidence="3" id="KW-1185">Reference proteome</keyword>
<dbReference type="SUPFAM" id="SSF47473">
    <property type="entry name" value="EF-hand"/>
    <property type="match status" value="1"/>
</dbReference>
<dbReference type="Proteomes" id="UP001219525">
    <property type="component" value="Unassembled WGS sequence"/>
</dbReference>
<feature type="region of interest" description="Disordered" evidence="1">
    <location>
        <begin position="122"/>
        <end position="190"/>
    </location>
</feature>
<evidence type="ECO:0000313" key="3">
    <source>
        <dbReference type="Proteomes" id="UP001219525"/>
    </source>
</evidence>